<dbReference type="SUPFAM" id="SSF53850">
    <property type="entry name" value="Periplasmic binding protein-like II"/>
    <property type="match status" value="1"/>
</dbReference>
<evidence type="ECO:0000259" key="4">
    <source>
        <dbReference type="SMART" id="SM00079"/>
    </source>
</evidence>
<evidence type="ECO:0000313" key="6">
    <source>
        <dbReference type="Proteomes" id="UP000184290"/>
    </source>
</evidence>
<dbReference type="SMART" id="SM00079">
    <property type="entry name" value="PBPe"/>
    <property type="match status" value="1"/>
</dbReference>
<dbReference type="SMART" id="SM00062">
    <property type="entry name" value="PBPb"/>
    <property type="match status" value="1"/>
</dbReference>
<feature type="chain" id="PRO_5047349951" evidence="2">
    <location>
        <begin position="24"/>
        <end position="249"/>
    </location>
</feature>
<dbReference type="Proteomes" id="UP000184290">
    <property type="component" value="Unassembled WGS sequence"/>
</dbReference>
<accession>A0ABY1IEV6</accession>
<dbReference type="CDD" id="cd13530">
    <property type="entry name" value="PBP2_peptides_like"/>
    <property type="match status" value="1"/>
</dbReference>
<dbReference type="PANTHER" id="PTHR35936">
    <property type="entry name" value="MEMBRANE-BOUND LYTIC MUREIN TRANSGLYCOSYLASE F"/>
    <property type="match status" value="1"/>
</dbReference>
<comment type="caution">
    <text evidence="5">The sequence shown here is derived from an EMBL/GenBank/DDBJ whole genome shotgun (WGS) entry which is preliminary data.</text>
</comment>
<feature type="signal peptide" evidence="2">
    <location>
        <begin position="1"/>
        <end position="23"/>
    </location>
</feature>
<sequence length="249" mass="26714">MKLQAFLAGAAMLAIGSLQPANAETLTVGSTPTGVPFTFLDIQTNEIQGMMVDLVRAVGQEAGFEVTVQPVDFGSLIPSLTSRRIDIIAAAMIATDARREVIDFSQEVMPYGEGVVVASGFEGGISPTFEELRGEVIGVQQGTTYLDRLQSMDVFGEVRVYDSLADILNEVNRGRIAAGMGDKPIMAYQMSQGRFPEVKMADYESQQTGSVGLGVRKDDTALLERIDGALAKLKENGTVDELAAKWGLK</sequence>
<evidence type="ECO:0000256" key="1">
    <source>
        <dbReference type="ARBA" id="ARBA00022729"/>
    </source>
</evidence>
<keyword evidence="6" id="KW-1185">Reference proteome</keyword>
<evidence type="ECO:0000259" key="3">
    <source>
        <dbReference type="SMART" id="SM00062"/>
    </source>
</evidence>
<keyword evidence="1 2" id="KW-0732">Signal</keyword>
<evidence type="ECO:0000313" key="5">
    <source>
        <dbReference type="EMBL" id="SHJ07476.1"/>
    </source>
</evidence>
<feature type="domain" description="Ionotropic glutamate receptor C-terminal" evidence="4">
    <location>
        <begin position="25"/>
        <end position="249"/>
    </location>
</feature>
<evidence type="ECO:0000256" key="2">
    <source>
        <dbReference type="SAM" id="SignalP"/>
    </source>
</evidence>
<dbReference type="Pfam" id="PF00497">
    <property type="entry name" value="SBP_bac_3"/>
    <property type="match status" value="1"/>
</dbReference>
<dbReference type="PANTHER" id="PTHR35936:SF17">
    <property type="entry name" value="ARGININE-BINDING EXTRACELLULAR PROTEIN ARTP"/>
    <property type="match status" value="1"/>
</dbReference>
<name>A0ABY1IEV6_9HYPH</name>
<feature type="domain" description="Solute-binding protein family 3/N-terminal" evidence="3">
    <location>
        <begin position="25"/>
        <end position="249"/>
    </location>
</feature>
<reference evidence="5 6" key="1">
    <citation type="submission" date="2016-11" db="EMBL/GenBank/DDBJ databases">
        <authorList>
            <person name="Varghese N."/>
            <person name="Submissions S."/>
        </authorList>
    </citation>
    <scope>NUCLEOTIDE SEQUENCE [LARGE SCALE GENOMIC DNA]</scope>
    <source>
        <strain evidence="5 6">DSM 21988</strain>
    </source>
</reference>
<organism evidence="5 6">
    <name type="scientific">Aureimonas altamirensis DSM 21988</name>
    <dbReference type="NCBI Taxonomy" id="1121026"/>
    <lineage>
        <taxon>Bacteria</taxon>
        <taxon>Pseudomonadati</taxon>
        <taxon>Pseudomonadota</taxon>
        <taxon>Alphaproteobacteria</taxon>
        <taxon>Hyphomicrobiales</taxon>
        <taxon>Aurantimonadaceae</taxon>
        <taxon>Aureimonas</taxon>
    </lineage>
</organism>
<dbReference type="InterPro" id="IPR001638">
    <property type="entry name" value="Solute-binding_3/MltF_N"/>
</dbReference>
<gene>
    <name evidence="5" type="ORF">SAMN02745911_1595</name>
</gene>
<dbReference type="EMBL" id="FQZC01000002">
    <property type="protein sequence ID" value="SHJ07476.1"/>
    <property type="molecule type" value="Genomic_DNA"/>
</dbReference>
<dbReference type="RefSeq" id="WP_060604888.1">
    <property type="nucleotide sequence ID" value="NZ_FQZC01000002.1"/>
</dbReference>
<dbReference type="Gene3D" id="3.40.190.10">
    <property type="entry name" value="Periplasmic binding protein-like II"/>
    <property type="match status" value="2"/>
</dbReference>
<protein>
    <submittedName>
        <fullName evidence="5">Polar amino acid transport system substrate-binding protein</fullName>
    </submittedName>
</protein>
<dbReference type="InterPro" id="IPR001320">
    <property type="entry name" value="Iontro_rcpt_C"/>
</dbReference>
<proteinExistence type="predicted"/>